<sequence length="166" mass="19016">MDQPSAEVYSTSEKGGAEEFVLPMNPSTSLSMDDTDENRMPSPVTTPDWLRPVYEPPKHIELETLPENRSLKARKKPLRERDNLKLIRRQIFTGQTLDEACLPTGPGMPELDPKLVLAVTRMRVLSRHKRARKLGFKGFQISYRTERRVEKLMQLDSDLVPSSPEK</sequence>
<feature type="region of interest" description="Disordered" evidence="1">
    <location>
        <begin position="1"/>
        <end position="52"/>
    </location>
</feature>
<gene>
    <name evidence="2" type="ORF">ECPE_LOCUS15379</name>
</gene>
<dbReference type="WBParaSite" id="ECPE_0001541901-mRNA-1">
    <property type="protein sequence ID" value="ECPE_0001541901-mRNA-1"/>
    <property type="gene ID" value="ECPE_0001541901"/>
</dbReference>
<organism evidence="4">
    <name type="scientific">Echinostoma caproni</name>
    <dbReference type="NCBI Taxonomy" id="27848"/>
    <lineage>
        <taxon>Eukaryota</taxon>
        <taxon>Metazoa</taxon>
        <taxon>Spiralia</taxon>
        <taxon>Lophotrochozoa</taxon>
        <taxon>Platyhelminthes</taxon>
        <taxon>Trematoda</taxon>
        <taxon>Digenea</taxon>
        <taxon>Plagiorchiida</taxon>
        <taxon>Echinostomata</taxon>
        <taxon>Echinostomatoidea</taxon>
        <taxon>Echinostomatidae</taxon>
        <taxon>Echinostoma</taxon>
    </lineage>
</organism>
<name>A0A183B844_9TREM</name>
<evidence type="ECO:0000313" key="4">
    <source>
        <dbReference type="WBParaSite" id="ECPE_0001541901-mRNA-1"/>
    </source>
</evidence>
<evidence type="ECO:0000313" key="3">
    <source>
        <dbReference type="Proteomes" id="UP000272942"/>
    </source>
</evidence>
<dbReference type="OrthoDB" id="6248801at2759"/>
<dbReference type="AlphaFoldDB" id="A0A183B844"/>
<proteinExistence type="predicted"/>
<evidence type="ECO:0000256" key="1">
    <source>
        <dbReference type="SAM" id="MobiDB-lite"/>
    </source>
</evidence>
<accession>A0A183B844</accession>
<evidence type="ECO:0000313" key="2">
    <source>
        <dbReference type="EMBL" id="VDP92651.1"/>
    </source>
</evidence>
<protein>
    <submittedName>
        <fullName evidence="2 4">Uncharacterized protein</fullName>
    </submittedName>
</protein>
<dbReference type="Proteomes" id="UP000272942">
    <property type="component" value="Unassembled WGS sequence"/>
</dbReference>
<reference evidence="4" key="1">
    <citation type="submission" date="2016-06" db="UniProtKB">
        <authorList>
            <consortium name="WormBaseParasite"/>
        </authorList>
    </citation>
    <scope>IDENTIFICATION</scope>
</reference>
<keyword evidence="3" id="KW-1185">Reference proteome</keyword>
<reference evidence="2 3" key="2">
    <citation type="submission" date="2018-11" db="EMBL/GenBank/DDBJ databases">
        <authorList>
            <consortium name="Pathogen Informatics"/>
        </authorList>
    </citation>
    <scope>NUCLEOTIDE SEQUENCE [LARGE SCALE GENOMIC DNA]</scope>
    <source>
        <strain evidence="2 3">Egypt</strain>
    </source>
</reference>
<dbReference type="EMBL" id="UZAN01060372">
    <property type="protein sequence ID" value="VDP92651.1"/>
    <property type="molecule type" value="Genomic_DNA"/>
</dbReference>